<proteinExistence type="predicted"/>
<evidence type="ECO:0000259" key="2">
    <source>
        <dbReference type="PROSITE" id="PS50195"/>
    </source>
</evidence>
<dbReference type="Pfam" id="PF00787">
    <property type="entry name" value="PX"/>
    <property type="match status" value="1"/>
</dbReference>
<reference evidence="4" key="1">
    <citation type="journal article" date="2023" name="Commun. Biol.">
        <title>Genome analysis of Parmales, the sister group of diatoms, reveals the evolutionary specialization of diatoms from phago-mixotrophs to photoautotrophs.</title>
        <authorList>
            <person name="Ban H."/>
            <person name="Sato S."/>
            <person name="Yoshikawa S."/>
            <person name="Yamada K."/>
            <person name="Nakamura Y."/>
            <person name="Ichinomiya M."/>
            <person name="Sato N."/>
            <person name="Blanc-Mathieu R."/>
            <person name="Endo H."/>
            <person name="Kuwata A."/>
            <person name="Ogata H."/>
        </authorList>
    </citation>
    <scope>NUCLEOTIDE SEQUENCE [LARGE SCALE GENOMIC DNA]</scope>
</reference>
<feature type="compositionally biased region" description="Basic and acidic residues" evidence="1">
    <location>
        <begin position="340"/>
        <end position="350"/>
    </location>
</feature>
<keyword evidence="4" id="KW-1185">Reference proteome</keyword>
<dbReference type="SMART" id="SM00312">
    <property type="entry name" value="PX"/>
    <property type="match status" value="1"/>
</dbReference>
<dbReference type="AlphaFoldDB" id="A0A9W7G2Z4"/>
<sequence>MSAPNPPIAEVVIPPSAPPPLPQGTPESSGKRYSDWKHAWDDARAAVAVDIAVLQTTVSEPQQTGTYMSKHVTYLVRTEPYTYLVRRRYTDFAWLRDTLQKRYIGMLIPSLPPKTGVVHYQSGTQTTTSHVKNRMRMLGIFLEQLIQIPYVRGDPSVLAFLSVQNEQEFEAAKTATAMPDLFTDTSAGAIKWRDALRSATIPHNGQRVLMDFISQLEYLEGHLKKLVTATKNLSITAQAKRQSMGSLCNTFQEWGKTETEFGNASKFEYPNKSSGEMVKVLNNSATTLEGWGKVLSFEPTIIESVVYAGVTYLNQQVDAFKNLIKLRDASIRDLEKADKSLAGKKAERESTGNGDKPLSGGVFSFSNKSETLNEAIAREEQDVRAKRRTVEAMARALFFSEIDRFNQDRQETMESAMACLAASELMVSTKNAKLFAAFFTSMKLDSGEWSTKAKDVLSLQDQVDLQFEDTGSLSGSTGSLGK</sequence>
<feature type="domain" description="PX" evidence="2">
    <location>
        <begin position="52"/>
        <end position="168"/>
    </location>
</feature>
<protein>
    <recommendedName>
        <fullName evidence="2">PX domain-containing protein</fullName>
    </recommendedName>
</protein>
<dbReference type="PANTHER" id="PTHR10555:SF170">
    <property type="entry name" value="FI18122P1"/>
    <property type="match status" value="1"/>
</dbReference>
<dbReference type="PROSITE" id="PS50195">
    <property type="entry name" value="PX"/>
    <property type="match status" value="1"/>
</dbReference>
<dbReference type="SUPFAM" id="SSF64268">
    <property type="entry name" value="PX domain"/>
    <property type="match status" value="1"/>
</dbReference>
<feature type="region of interest" description="Disordered" evidence="1">
    <location>
        <begin position="1"/>
        <end position="34"/>
    </location>
</feature>
<dbReference type="InterPro" id="IPR036871">
    <property type="entry name" value="PX_dom_sf"/>
</dbReference>
<dbReference type="Proteomes" id="UP001165065">
    <property type="component" value="Unassembled WGS sequence"/>
</dbReference>
<evidence type="ECO:0000313" key="3">
    <source>
        <dbReference type="EMBL" id="GMI33759.1"/>
    </source>
</evidence>
<dbReference type="Gene3D" id="3.30.1520.10">
    <property type="entry name" value="Phox-like domain"/>
    <property type="match status" value="1"/>
</dbReference>
<evidence type="ECO:0000256" key="1">
    <source>
        <dbReference type="SAM" id="MobiDB-lite"/>
    </source>
</evidence>
<dbReference type="PANTHER" id="PTHR10555">
    <property type="entry name" value="SORTING NEXIN"/>
    <property type="match status" value="1"/>
</dbReference>
<dbReference type="GO" id="GO:0035091">
    <property type="term" value="F:phosphatidylinositol binding"/>
    <property type="evidence" value="ECO:0007669"/>
    <property type="project" value="InterPro"/>
</dbReference>
<dbReference type="OrthoDB" id="5227681at2759"/>
<feature type="region of interest" description="Disordered" evidence="1">
    <location>
        <begin position="340"/>
        <end position="365"/>
    </location>
</feature>
<dbReference type="EMBL" id="BRYA01000832">
    <property type="protein sequence ID" value="GMI33759.1"/>
    <property type="molecule type" value="Genomic_DNA"/>
</dbReference>
<organism evidence="3 4">
    <name type="scientific">Triparma columacea</name>
    <dbReference type="NCBI Taxonomy" id="722753"/>
    <lineage>
        <taxon>Eukaryota</taxon>
        <taxon>Sar</taxon>
        <taxon>Stramenopiles</taxon>
        <taxon>Ochrophyta</taxon>
        <taxon>Bolidophyceae</taxon>
        <taxon>Parmales</taxon>
        <taxon>Triparmaceae</taxon>
        <taxon>Triparma</taxon>
    </lineage>
</organism>
<accession>A0A9W7G2Z4</accession>
<dbReference type="CDD" id="cd06093">
    <property type="entry name" value="PX_domain"/>
    <property type="match status" value="1"/>
</dbReference>
<comment type="caution">
    <text evidence="3">The sequence shown here is derived from an EMBL/GenBank/DDBJ whole genome shotgun (WGS) entry which is preliminary data.</text>
</comment>
<dbReference type="InterPro" id="IPR001683">
    <property type="entry name" value="PX_dom"/>
</dbReference>
<name>A0A9W7G2Z4_9STRA</name>
<gene>
    <name evidence="3" type="ORF">TrCOL_g11850</name>
</gene>
<evidence type="ECO:0000313" key="4">
    <source>
        <dbReference type="Proteomes" id="UP001165065"/>
    </source>
</evidence>
<dbReference type="GO" id="GO:0005768">
    <property type="term" value="C:endosome"/>
    <property type="evidence" value="ECO:0007669"/>
    <property type="project" value="TreeGrafter"/>
</dbReference>
<dbReference type="Gene3D" id="1.20.1270.60">
    <property type="entry name" value="Arfaptin homology (AH) domain/BAR domain"/>
    <property type="match status" value="1"/>
</dbReference>
<dbReference type="InterPro" id="IPR027267">
    <property type="entry name" value="AH/BAR_dom_sf"/>
</dbReference>